<evidence type="ECO:0008006" key="5">
    <source>
        <dbReference type="Google" id="ProtNLM"/>
    </source>
</evidence>
<evidence type="ECO:0000256" key="1">
    <source>
        <dbReference type="SAM" id="MobiDB-lite"/>
    </source>
</evidence>
<feature type="compositionally biased region" description="Basic and acidic residues" evidence="1">
    <location>
        <begin position="143"/>
        <end position="155"/>
    </location>
</feature>
<name>A0A840RYN0_9BURK</name>
<feature type="region of interest" description="Disordered" evidence="1">
    <location>
        <begin position="143"/>
        <end position="165"/>
    </location>
</feature>
<dbReference type="InterPro" id="IPR022134">
    <property type="entry name" value="DUF3667"/>
</dbReference>
<dbReference type="EMBL" id="JACHHO010000001">
    <property type="protein sequence ID" value="MBB5203075.1"/>
    <property type="molecule type" value="Genomic_DNA"/>
</dbReference>
<feature type="transmembrane region" description="Helical" evidence="2">
    <location>
        <begin position="206"/>
        <end position="226"/>
    </location>
</feature>
<comment type="caution">
    <text evidence="3">The sequence shown here is derived from an EMBL/GenBank/DDBJ whole genome shotgun (WGS) entry which is preliminary data.</text>
</comment>
<dbReference type="Pfam" id="PF12412">
    <property type="entry name" value="DUF3667"/>
    <property type="match status" value="1"/>
</dbReference>
<dbReference type="RefSeq" id="WP_138857843.1">
    <property type="nucleotide sequence ID" value="NZ_CP040709.1"/>
</dbReference>
<gene>
    <name evidence="3" type="ORF">HNQ51_000368</name>
</gene>
<protein>
    <recommendedName>
        <fullName evidence="5">DUF3667 domain-containing protein</fullName>
    </recommendedName>
</protein>
<evidence type="ECO:0000313" key="4">
    <source>
        <dbReference type="Proteomes" id="UP000554837"/>
    </source>
</evidence>
<dbReference type="AlphaFoldDB" id="A0A840RYN0"/>
<accession>A0A840RYN0</accession>
<keyword evidence="4" id="KW-1185">Reference proteome</keyword>
<feature type="transmembrane region" description="Helical" evidence="2">
    <location>
        <begin position="289"/>
        <end position="316"/>
    </location>
</feature>
<feature type="transmembrane region" description="Helical" evidence="2">
    <location>
        <begin position="233"/>
        <end position="253"/>
    </location>
</feature>
<reference evidence="3 4" key="1">
    <citation type="submission" date="2020-08" db="EMBL/GenBank/DDBJ databases">
        <title>Genomic Encyclopedia of Type Strains, Phase IV (KMG-IV): sequencing the most valuable type-strain genomes for metagenomic binning, comparative biology and taxonomic classification.</title>
        <authorList>
            <person name="Goeker M."/>
        </authorList>
    </citation>
    <scope>NUCLEOTIDE SEQUENCE [LARGE SCALE GENOMIC DNA]</scope>
    <source>
        <strain evidence="3 4">DSM 23958</strain>
    </source>
</reference>
<dbReference type="OrthoDB" id="9111327at2"/>
<sequence>MTASTSNTCANCGHRLAPWDKFCAQCGQDTANHPPSLWEFVHEFLLHYVAFEGKLWKSLWGLLAKPGFLTTEYLAGRKQRYVLPLRLILTLGLVFFLVIKAEPGDNLLVLDPPAKAAQRGPQSAASAAAARLDPVAQAKEKAKADYEADRQKEQEEPTGPSDDEQFEKLTQQLPVPMASALKRSQARFKADSNAEMKRVAARMLALAPYAVLCSLPFYAGLLALLYRSRRQPFGAHFVFAMHLHAAWYAVLLVGQLPGWVFTTFAVFWANAYPVLALKRVYAGAWWSTVLRALLLLLLHLLLLLMGLVVLGLVGALG</sequence>
<dbReference type="Proteomes" id="UP000554837">
    <property type="component" value="Unassembled WGS sequence"/>
</dbReference>
<proteinExistence type="predicted"/>
<evidence type="ECO:0000313" key="3">
    <source>
        <dbReference type="EMBL" id="MBB5203075.1"/>
    </source>
</evidence>
<keyword evidence="2" id="KW-1133">Transmembrane helix</keyword>
<keyword evidence="2" id="KW-0812">Transmembrane</keyword>
<organism evidence="3 4">
    <name type="scientific">Inhella inkyongensis</name>
    <dbReference type="NCBI Taxonomy" id="392593"/>
    <lineage>
        <taxon>Bacteria</taxon>
        <taxon>Pseudomonadati</taxon>
        <taxon>Pseudomonadota</taxon>
        <taxon>Betaproteobacteria</taxon>
        <taxon>Burkholderiales</taxon>
        <taxon>Sphaerotilaceae</taxon>
        <taxon>Inhella</taxon>
    </lineage>
</organism>
<feature type="transmembrane region" description="Helical" evidence="2">
    <location>
        <begin position="81"/>
        <end position="99"/>
    </location>
</feature>
<feature type="transmembrane region" description="Helical" evidence="2">
    <location>
        <begin position="259"/>
        <end position="277"/>
    </location>
</feature>
<evidence type="ECO:0000256" key="2">
    <source>
        <dbReference type="SAM" id="Phobius"/>
    </source>
</evidence>
<keyword evidence="2" id="KW-0472">Membrane</keyword>